<proteinExistence type="predicted"/>
<accession>A0A0L0F368</accession>
<dbReference type="EMBL" id="KQ249423">
    <property type="protein sequence ID" value="KNC71137.1"/>
    <property type="molecule type" value="Genomic_DNA"/>
</dbReference>
<dbReference type="RefSeq" id="XP_014145039.1">
    <property type="nucleotide sequence ID" value="XM_014289564.1"/>
</dbReference>
<sequence length="52" mass="5879">GTRMPQPKEMLMMAGTSHPDLCDKISRILTKDFVDVDVDARSNGEKLYVLRV</sequence>
<dbReference type="GeneID" id="25916830"/>
<organism evidence="1 2">
    <name type="scientific">Sphaeroforma arctica JP610</name>
    <dbReference type="NCBI Taxonomy" id="667725"/>
    <lineage>
        <taxon>Eukaryota</taxon>
        <taxon>Ichthyosporea</taxon>
        <taxon>Ichthyophonida</taxon>
        <taxon>Sphaeroforma</taxon>
    </lineage>
</organism>
<reference evidence="1 2" key="1">
    <citation type="submission" date="2011-02" db="EMBL/GenBank/DDBJ databases">
        <title>The Genome Sequence of Sphaeroforma arctica JP610.</title>
        <authorList>
            <consortium name="The Broad Institute Genome Sequencing Platform"/>
            <person name="Russ C."/>
            <person name="Cuomo C."/>
            <person name="Young S.K."/>
            <person name="Zeng Q."/>
            <person name="Gargeya S."/>
            <person name="Alvarado L."/>
            <person name="Berlin A."/>
            <person name="Chapman S.B."/>
            <person name="Chen Z."/>
            <person name="Freedman E."/>
            <person name="Gellesch M."/>
            <person name="Goldberg J."/>
            <person name="Griggs A."/>
            <person name="Gujja S."/>
            <person name="Heilman E."/>
            <person name="Heiman D."/>
            <person name="Howarth C."/>
            <person name="Mehta T."/>
            <person name="Neiman D."/>
            <person name="Pearson M."/>
            <person name="Roberts A."/>
            <person name="Saif S."/>
            <person name="Shea T."/>
            <person name="Shenoy N."/>
            <person name="Sisk P."/>
            <person name="Stolte C."/>
            <person name="Sykes S."/>
            <person name="White J."/>
            <person name="Yandava C."/>
            <person name="Burger G."/>
            <person name="Gray M.W."/>
            <person name="Holland P.W.H."/>
            <person name="King N."/>
            <person name="Lang F.B.F."/>
            <person name="Roger A.J."/>
            <person name="Ruiz-Trillo I."/>
            <person name="Haas B."/>
            <person name="Nusbaum C."/>
            <person name="Birren B."/>
        </authorList>
    </citation>
    <scope>NUCLEOTIDE SEQUENCE [LARGE SCALE GENOMIC DNA]</scope>
    <source>
        <strain evidence="1 2">JP610</strain>
    </source>
</reference>
<dbReference type="Proteomes" id="UP000054560">
    <property type="component" value="Unassembled WGS sequence"/>
</dbReference>
<evidence type="ECO:0000313" key="2">
    <source>
        <dbReference type="Proteomes" id="UP000054560"/>
    </source>
</evidence>
<protein>
    <submittedName>
        <fullName evidence="1">Uncharacterized protein</fullName>
    </submittedName>
</protein>
<name>A0A0L0F368_9EUKA</name>
<feature type="non-terminal residue" evidence="1">
    <location>
        <position position="1"/>
    </location>
</feature>
<dbReference type="AlphaFoldDB" id="A0A0L0F368"/>
<gene>
    <name evidence="1" type="ORF">SARC_16326</name>
</gene>
<keyword evidence="2" id="KW-1185">Reference proteome</keyword>
<evidence type="ECO:0000313" key="1">
    <source>
        <dbReference type="EMBL" id="KNC71137.1"/>
    </source>
</evidence>